<protein>
    <recommendedName>
        <fullName evidence="3">Adenylate kinase</fullName>
    </recommendedName>
</protein>
<reference evidence="1 2" key="1">
    <citation type="submission" date="2021-08" db="EMBL/GenBank/DDBJ databases">
        <title>Draft Genome Sequence of Phanerochaete sordida strain YK-624.</title>
        <authorList>
            <person name="Mori T."/>
            <person name="Dohra H."/>
            <person name="Suzuki T."/>
            <person name="Kawagishi H."/>
            <person name="Hirai H."/>
        </authorList>
    </citation>
    <scope>NUCLEOTIDE SEQUENCE [LARGE SCALE GENOMIC DNA]</scope>
    <source>
        <strain evidence="1 2">YK-624</strain>
    </source>
</reference>
<evidence type="ECO:0008006" key="3">
    <source>
        <dbReference type="Google" id="ProtNLM"/>
    </source>
</evidence>
<name>A0A9P3GEF4_9APHY</name>
<dbReference type="InterPro" id="IPR052922">
    <property type="entry name" value="Cytidylate_Kinase-2"/>
</dbReference>
<dbReference type="AlphaFoldDB" id="A0A9P3GEF4"/>
<accession>A0A9P3GEF4</accession>
<evidence type="ECO:0000313" key="2">
    <source>
        <dbReference type="Proteomes" id="UP000703269"/>
    </source>
</evidence>
<keyword evidence="2" id="KW-1185">Reference proteome</keyword>
<dbReference type="PANTHER" id="PTHR37816">
    <property type="entry name" value="YALI0E33011P"/>
    <property type="match status" value="1"/>
</dbReference>
<dbReference type="InterPro" id="IPR027417">
    <property type="entry name" value="P-loop_NTPase"/>
</dbReference>
<sequence length="204" mass="23017">MSARTVYPPLRGDAGIYRVWIVGNSGAGKSTLAAELAAVLGVPFVALDTLFWDPGWEKAPRDVFAARVQRALDAAPRGWVLDGNYDRRLGGLVREQATDVIWLDPPLLLYFPRIFVRTLGCLLGVVPPCSPGCPEQWTRTFFSRKSILWWCLSQHWPARKREQERFRLEGIHVGGKMRRIGGWGRELSEWKLAVEAMILSTRAT</sequence>
<gene>
    <name evidence="1" type="ORF">PsYK624_089920</name>
</gene>
<dbReference type="EMBL" id="BPQB01000028">
    <property type="protein sequence ID" value="GJE92834.1"/>
    <property type="molecule type" value="Genomic_DNA"/>
</dbReference>
<dbReference type="Gene3D" id="3.40.50.300">
    <property type="entry name" value="P-loop containing nucleotide triphosphate hydrolases"/>
    <property type="match status" value="1"/>
</dbReference>
<dbReference type="SUPFAM" id="SSF52540">
    <property type="entry name" value="P-loop containing nucleoside triphosphate hydrolases"/>
    <property type="match status" value="1"/>
</dbReference>
<comment type="caution">
    <text evidence="1">The sequence shown here is derived from an EMBL/GenBank/DDBJ whole genome shotgun (WGS) entry which is preliminary data.</text>
</comment>
<organism evidence="1 2">
    <name type="scientific">Phanerochaete sordida</name>
    <dbReference type="NCBI Taxonomy" id="48140"/>
    <lineage>
        <taxon>Eukaryota</taxon>
        <taxon>Fungi</taxon>
        <taxon>Dikarya</taxon>
        <taxon>Basidiomycota</taxon>
        <taxon>Agaricomycotina</taxon>
        <taxon>Agaricomycetes</taxon>
        <taxon>Polyporales</taxon>
        <taxon>Phanerochaetaceae</taxon>
        <taxon>Phanerochaete</taxon>
    </lineage>
</organism>
<proteinExistence type="predicted"/>
<dbReference type="OrthoDB" id="65590at2759"/>
<evidence type="ECO:0000313" key="1">
    <source>
        <dbReference type="EMBL" id="GJE92834.1"/>
    </source>
</evidence>
<dbReference type="Proteomes" id="UP000703269">
    <property type="component" value="Unassembled WGS sequence"/>
</dbReference>
<dbReference type="PANTHER" id="PTHR37816:SF1">
    <property type="entry name" value="TOXIN"/>
    <property type="match status" value="1"/>
</dbReference>